<dbReference type="KEGG" id="ocg:OCA5_c13180"/>
<protein>
    <recommendedName>
        <fullName evidence="2">diguanylate cyclase</fullName>
        <ecNumber evidence="2">2.7.7.65</ecNumber>
    </recommendedName>
</protein>
<feature type="domain" description="GGDEF" evidence="9">
    <location>
        <begin position="368"/>
        <end position="501"/>
    </location>
</feature>
<dbReference type="InterPro" id="IPR050469">
    <property type="entry name" value="Diguanylate_Cyclase"/>
</dbReference>
<dbReference type="InterPro" id="IPR000160">
    <property type="entry name" value="GGDEF_dom"/>
</dbReference>
<evidence type="ECO:0000313" key="11">
    <source>
        <dbReference type="Proteomes" id="UP000007730"/>
    </source>
</evidence>
<evidence type="ECO:0000256" key="1">
    <source>
        <dbReference type="ARBA" id="ARBA00004651"/>
    </source>
</evidence>
<dbReference type="InterPro" id="IPR007895">
    <property type="entry name" value="MASE1"/>
</dbReference>
<dbReference type="PROSITE" id="PS50887">
    <property type="entry name" value="GGDEF"/>
    <property type="match status" value="1"/>
</dbReference>
<feature type="transmembrane region" description="Helical" evidence="8">
    <location>
        <begin position="277"/>
        <end position="300"/>
    </location>
</feature>
<feature type="transmembrane region" description="Helical" evidence="8">
    <location>
        <begin position="97"/>
        <end position="117"/>
    </location>
</feature>
<dbReference type="HOGENOM" id="CLU_549736_0_0_5"/>
<dbReference type="AlphaFoldDB" id="B6JGZ7"/>
<keyword evidence="3" id="KW-1003">Cell membrane</keyword>
<dbReference type="CDD" id="cd01949">
    <property type="entry name" value="GGDEF"/>
    <property type="match status" value="1"/>
</dbReference>
<keyword evidence="11" id="KW-1185">Reference proteome</keyword>
<comment type="subcellular location">
    <subcellularLocation>
        <location evidence="1">Cell membrane</location>
        <topology evidence="1">Multi-pass membrane protein</topology>
    </subcellularLocation>
</comment>
<dbReference type="PANTHER" id="PTHR45138">
    <property type="entry name" value="REGULATORY COMPONENTS OF SENSORY TRANSDUCTION SYSTEM"/>
    <property type="match status" value="1"/>
</dbReference>
<feature type="transmembrane region" description="Helical" evidence="8">
    <location>
        <begin position="191"/>
        <end position="211"/>
    </location>
</feature>
<keyword evidence="5 8" id="KW-1133">Transmembrane helix</keyword>
<dbReference type="GO" id="GO:1902201">
    <property type="term" value="P:negative regulation of bacterial-type flagellum-dependent cell motility"/>
    <property type="evidence" value="ECO:0007669"/>
    <property type="project" value="TreeGrafter"/>
</dbReference>
<dbReference type="Proteomes" id="UP000007730">
    <property type="component" value="Chromosome"/>
</dbReference>
<evidence type="ECO:0000259" key="9">
    <source>
        <dbReference type="PROSITE" id="PS50887"/>
    </source>
</evidence>
<dbReference type="EMBL" id="CP002826">
    <property type="protein sequence ID" value="AEI06034.1"/>
    <property type="molecule type" value="Genomic_DNA"/>
</dbReference>
<dbReference type="RefSeq" id="WP_012563893.1">
    <property type="nucleotide sequence ID" value="NC_011386.1"/>
</dbReference>
<feature type="transmembrane region" description="Helical" evidence="8">
    <location>
        <begin position="248"/>
        <end position="265"/>
    </location>
</feature>
<dbReference type="SUPFAM" id="SSF55073">
    <property type="entry name" value="Nucleotide cyclase"/>
    <property type="match status" value="1"/>
</dbReference>
<gene>
    <name evidence="10" type="ordered locus">OCA5_c13180</name>
</gene>
<feature type="transmembrane region" description="Helical" evidence="8">
    <location>
        <begin position="129"/>
        <end position="155"/>
    </location>
</feature>
<dbReference type="STRING" id="504832.OCA5_c13180"/>
<dbReference type="EC" id="2.7.7.65" evidence="2"/>
<dbReference type="GO" id="GO:0052621">
    <property type="term" value="F:diguanylate cyclase activity"/>
    <property type="evidence" value="ECO:0007669"/>
    <property type="project" value="UniProtKB-EC"/>
</dbReference>
<evidence type="ECO:0000256" key="7">
    <source>
        <dbReference type="ARBA" id="ARBA00034247"/>
    </source>
</evidence>
<reference evidence="10 11" key="1">
    <citation type="journal article" date="2011" name="J. Bacteriol.">
        <title>Complete genome sequences of the chemolithoautotrophic Oligotropha carboxidovorans strains OM4 and OM5.</title>
        <authorList>
            <person name="Volland S."/>
            <person name="Rachinger M."/>
            <person name="Strittmatter A."/>
            <person name="Daniel R."/>
            <person name="Gottschalk G."/>
            <person name="Meyer O."/>
        </authorList>
    </citation>
    <scope>NUCLEOTIDE SEQUENCE [LARGE SCALE GENOMIC DNA]</scope>
    <source>
        <strain evidence="11">ATCC 49405 / DSM 1227 / KCTC 32145 / OM5</strain>
    </source>
</reference>
<keyword evidence="6 8" id="KW-0472">Membrane</keyword>
<dbReference type="Pfam" id="PF05231">
    <property type="entry name" value="MASE1"/>
    <property type="match status" value="2"/>
</dbReference>
<dbReference type="InterPro" id="IPR043128">
    <property type="entry name" value="Rev_trsase/Diguanyl_cyclase"/>
</dbReference>
<feature type="transmembrane region" description="Helical" evidence="8">
    <location>
        <begin position="306"/>
        <end position="324"/>
    </location>
</feature>
<feature type="transmembrane region" description="Helical" evidence="8">
    <location>
        <begin position="21"/>
        <end position="43"/>
    </location>
</feature>
<dbReference type="Gene3D" id="3.30.70.270">
    <property type="match status" value="1"/>
</dbReference>
<dbReference type="PANTHER" id="PTHR45138:SF9">
    <property type="entry name" value="DIGUANYLATE CYCLASE DGCM-RELATED"/>
    <property type="match status" value="1"/>
</dbReference>
<dbReference type="eggNOG" id="COG2199">
    <property type="taxonomic scope" value="Bacteria"/>
</dbReference>
<dbReference type="SMART" id="SM00267">
    <property type="entry name" value="GGDEF"/>
    <property type="match status" value="1"/>
</dbReference>
<keyword evidence="4 8" id="KW-0812">Transmembrane</keyword>
<evidence type="ECO:0000256" key="2">
    <source>
        <dbReference type="ARBA" id="ARBA00012528"/>
    </source>
</evidence>
<dbReference type="OrthoDB" id="9812260at2"/>
<dbReference type="KEGG" id="oca:OCAR_6756"/>
<comment type="catalytic activity">
    <reaction evidence="7">
        <text>2 GTP = 3',3'-c-di-GMP + 2 diphosphate</text>
        <dbReference type="Rhea" id="RHEA:24898"/>
        <dbReference type="ChEBI" id="CHEBI:33019"/>
        <dbReference type="ChEBI" id="CHEBI:37565"/>
        <dbReference type="ChEBI" id="CHEBI:58805"/>
        <dbReference type="EC" id="2.7.7.65"/>
    </reaction>
</comment>
<evidence type="ECO:0000256" key="4">
    <source>
        <dbReference type="ARBA" id="ARBA00022692"/>
    </source>
</evidence>
<accession>B6JGZ7</accession>
<dbReference type="GO" id="GO:0005886">
    <property type="term" value="C:plasma membrane"/>
    <property type="evidence" value="ECO:0007669"/>
    <property type="project" value="UniProtKB-SubCell"/>
</dbReference>
<evidence type="ECO:0000256" key="5">
    <source>
        <dbReference type="ARBA" id="ARBA00022989"/>
    </source>
</evidence>
<evidence type="ECO:0000256" key="6">
    <source>
        <dbReference type="ARBA" id="ARBA00023136"/>
    </source>
</evidence>
<organism evidence="10 11">
    <name type="scientific">Afipia carboxidovorans (strain ATCC 49405 / DSM 1227 / KCTC 32145 / OM5)</name>
    <name type="common">Oligotropha carboxidovorans</name>
    <dbReference type="NCBI Taxonomy" id="504832"/>
    <lineage>
        <taxon>Bacteria</taxon>
        <taxon>Pseudomonadati</taxon>
        <taxon>Pseudomonadota</taxon>
        <taxon>Alphaproteobacteria</taxon>
        <taxon>Hyphomicrobiales</taxon>
        <taxon>Nitrobacteraceae</taxon>
        <taxon>Afipia</taxon>
    </lineage>
</organism>
<evidence type="ECO:0000256" key="3">
    <source>
        <dbReference type="ARBA" id="ARBA00022475"/>
    </source>
</evidence>
<dbReference type="FunFam" id="3.30.70.270:FF:000001">
    <property type="entry name" value="Diguanylate cyclase domain protein"/>
    <property type="match status" value="1"/>
</dbReference>
<evidence type="ECO:0000313" key="10">
    <source>
        <dbReference type="EMBL" id="AEI06034.1"/>
    </source>
</evidence>
<sequence>MNEFKTKTRAQAARVFEPASPAGTLVLSVVLAVAYVFFGRLTFALSVEYGNVTSVVFIPEGIALAFCIRFGSRVAGGIFIGQTILSLWSGPSLLGGAVIGLVNAGQGALGGYLFHRWSISPRFDHPRDVSLFIGMIFLILQPISATGGVAVLYLLGVIPPSAIPLEWASWWWIHGMQKPLPSLDLVPSAWVHWWIGNSVGQLLVAPLILAWSTKKAPVDQPKSALEVTLSGIGILTVIALALGGIPTHPLLLLAGTYLLLLWIGLRRGLRGITLANVLIGAAVTWAASSGGGFMAHLSIADRLSNAGFFVAAACALSLFLFSLFEDRRILIDRLTHLASWDSLVELPNRRHFIEVAEQEIAIARRDSRNLALLILDADNFKTLNDQWGHAAGDAALRMIALACASVSPRPDCAGRIGGEEFAMLLPAMSVAEASDFAEMLRAQIAATPVQIAPDTTIYVTVSIGVSAFGAHADLCAMMRAADQALYTAKGRGRNKVVQADDQIIVASDIDRMNIEISEPGVRLSPTLECEAHPHWRLIRAR</sequence>
<proteinExistence type="predicted"/>
<dbReference type="Pfam" id="PF00990">
    <property type="entry name" value="GGDEF"/>
    <property type="match status" value="1"/>
</dbReference>
<dbReference type="NCBIfam" id="TIGR00254">
    <property type="entry name" value="GGDEF"/>
    <property type="match status" value="1"/>
</dbReference>
<dbReference type="GO" id="GO:0043709">
    <property type="term" value="P:cell adhesion involved in single-species biofilm formation"/>
    <property type="evidence" value="ECO:0007669"/>
    <property type="project" value="TreeGrafter"/>
</dbReference>
<dbReference type="eggNOG" id="COG3447">
    <property type="taxonomic scope" value="Bacteria"/>
</dbReference>
<dbReference type="InterPro" id="IPR029787">
    <property type="entry name" value="Nucleotide_cyclase"/>
</dbReference>
<feature type="transmembrane region" description="Helical" evidence="8">
    <location>
        <begin position="223"/>
        <end position="242"/>
    </location>
</feature>
<evidence type="ECO:0000256" key="8">
    <source>
        <dbReference type="SAM" id="Phobius"/>
    </source>
</evidence>
<name>B6JGZ7_AFIC5</name>